<gene>
    <name evidence="4" type="primary">kduD</name>
    <name evidence="4" type="ORF">GCM10011534_28260</name>
</gene>
<dbReference type="GO" id="GO:0016616">
    <property type="term" value="F:oxidoreductase activity, acting on the CH-OH group of donors, NAD or NADP as acceptor"/>
    <property type="evidence" value="ECO:0007669"/>
    <property type="project" value="TreeGrafter"/>
</dbReference>
<protein>
    <submittedName>
        <fullName evidence="4">2-deoxy-D-gluconate 3-dehydrogenase</fullName>
    </submittedName>
</protein>
<organism evidence="4 5">
    <name type="scientific">Pseudooceanicola nanhaiensis</name>
    <dbReference type="NCBI Taxonomy" id="375761"/>
    <lineage>
        <taxon>Bacteria</taxon>
        <taxon>Pseudomonadati</taxon>
        <taxon>Pseudomonadota</taxon>
        <taxon>Alphaproteobacteria</taxon>
        <taxon>Rhodobacterales</taxon>
        <taxon>Paracoccaceae</taxon>
        <taxon>Pseudooceanicola</taxon>
    </lineage>
</organism>
<keyword evidence="2" id="KW-0560">Oxidoreductase</keyword>
<dbReference type="Proteomes" id="UP000649829">
    <property type="component" value="Unassembled WGS sequence"/>
</dbReference>
<dbReference type="SMART" id="SM00822">
    <property type="entry name" value="PKS_KR"/>
    <property type="match status" value="1"/>
</dbReference>
<dbReference type="SUPFAM" id="SSF51735">
    <property type="entry name" value="NAD(P)-binding Rossmann-fold domains"/>
    <property type="match status" value="1"/>
</dbReference>
<proteinExistence type="inferred from homology"/>
<keyword evidence="5" id="KW-1185">Reference proteome</keyword>
<comment type="similarity">
    <text evidence="1">Belongs to the short-chain dehydrogenases/reductases (SDR) family.</text>
</comment>
<dbReference type="PANTHER" id="PTHR42760">
    <property type="entry name" value="SHORT-CHAIN DEHYDROGENASES/REDUCTASES FAMILY MEMBER"/>
    <property type="match status" value="1"/>
</dbReference>
<dbReference type="InterPro" id="IPR057326">
    <property type="entry name" value="KR_dom"/>
</dbReference>
<dbReference type="AlphaFoldDB" id="A0A917SZD4"/>
<dbReference type="InterPro" id="IPR020904">
    <property type="entry name" value="Sc_DH/Rdtase_CS"/>
</dbReference>
<dbReference type="Gene3D" id="3.40.50.720">
    <property type="entry name" value="NAD(P)-binding Rossmann-like Domain"/>
    <property type="match status" value="1"/>
</dbReference>
<accession>A0A917SZD4</accession>
<evidence type="ECO:0000256" key="1">
    <source>
        <dbReference type="ARBA" id="ARBA00006484"/>
    </source>
</evidence>
<evidence type="ECO:0000313" key="4">
    <source>
        <dbReference type="EMBL" id="GGM04828.1"/>
    </source>
</evidence>
<dbReference type="InterPro" id="IPR002347">
    <property type="entry name" value="SDR_fam"/>
</dbReference>
<dbReference type="RefSeq" id="WP_028287352.1">
    <property type="nucleotide sequence ID" value="NZ_BMLF01000002.1"/>
</dbReference>
<name>A0A917SZD4_9RHOB</name>
<evidence type="ECO:0000256" key="2">
    <source>
        <dbReference type="ARBA" id="ARBA00023002"/>
    </source>
</evidence>
<feature type="domain" description="Ketoreductase" evidence="3">
    <location>
        <begin position="7"/>
        <end position="177"/>
    </location>
</feature>
<reference evidence="4" key="1">
    <citation type="journal article" date="2014" name="Int. J. Syst. Evol. Microbiol.">
        <title>Complete genome sequence of Corynebacterium casei LMG S-19264T (=DSM 44701T), isolated from a smear-ripened cheese.</title>
        <authorList>
            <consortium name="US DOE Joint Genome Institute (JGI-PGF)"/>
            <person name="Walter F."/>
            <person name="Albersmeier A."/>
            <person name="Kalinowski J."/>
            <person name="Ruckert C."/>
        </authorList>
    </citation>
    <scope>NUCLEOTIDE SEQUENCE</scope>
    <source>
        <strain evidence="4">CGMCC 1.6293</strain>
    </source>
</reference>
<evidence type="ECO:0000313" key="5">
    <source>
        <dbReference type="Proteomes" id="UP000649829"/>
    </source>
</evidence>
<comment type="caution">
    <text evidence="4">The sequence shown here is derived from an EMBL/GenBank/DDBJ whole genome shotgun (WGS) entry which is preliminary data.</text>
</comment>
<dbReference type="FunFam" id="3.40.50.720:FF:000084">
    <property type="entry name" value="Short-chain dehydrogenase reductase"/>
    <property type="match status" value="1"/>
</dbReference>
<dbReference type="PRINTS" id="PR00080">
    <property type="entry name" value="SDRFAMILY"/>
</dbReference>
<dbReference type="PANTHER" id="PTHR42760:SF5">
    <property type="entry name" value="2-DEHYDRO-3-DEOXY-D-GLUCONATE 5-DEHYDROGENASE"/>
    <property type="match status" value="1"/>
</dbReference>
<dbReference type="InterPro" id="IPR036291">
    <property type="entry name" value="NAD(P)-bd_dom_sf"/>
</dbReference>
<dbReference type="Pfam" id="PF13561">
    <property type="entry name" value="adh_short_C2"/>
    <property type="match status" value="1"/>
</dbReference>
<dbReference type="PRINTS" id="PR00081">
    <property type="entry name" value="GDHRDH"/>
</dbReference>
<dbReference type="PROSITE" id="PS00061">
    <property type="entry name" value="ADH_SHORT"/>
    <property type="match status" value="1"/>
</dbReference>
<dbReference type="EMBL" id="BMLF01000002">
    <property type="protein sequence ID" value="GGM04828.1"/>
    <property type="molecule type" value="Genomic_DNA"/>
</dbReference>
<reference evidence="4" key="2">
    <citation type="submission" date="2020-09" db="EMBL/GenBank/DDBJ databases">
        <authorList>
            <person name="Sun Q."/>
            <person name="Zhou Y."/>
        </authorList>
    </citation>
    <scope>NUCLEOTIDE SEQUENCE</scope>
    <source>
        <strain evidence="4">CGMCC 1.6293</strain>
    </source>
</reference>
<sequence>MMDLGGKVALVTGGNGGIGLAMAGALADAGATLALVGRNADKTEAAAASLAREGAPAPLALTGDMTEEQGVAAAVARVAAQFGGLDILVNNAGVNDRKLPQDYTLPEWNALIAGNLTSAFLVSKAAYPLMAARGGGKIVNIGSIMSIFGSPMSAPYAAAKGGLVQMTKALATAWAGDNIQVNAILPGWIDTDMTVTAREQVPGLNDRVLARTPAGRWGRPADLGGAALFLCAPASDFVTGIALPVDGGYSCAA</sequence>
<evidence type="ECO:0000259" key="3">
    <source>
        <dbReference type="SMART" id="SM00822"/>
    </source>
</evidence>